<comment type="caution">
    <text evidence="2">The sequence shown here is derived from an EMBL/GenBank/DDBJ whole genome shotgun (WGS) entry which is preliminary data.</text>
</comment>
<name>A4EA17_COLAA</name>
<reference evidence="2 3" key="2">
    <citation type="submission" date="2007-04" db="EMBL/GenBank/DDBJ databases">
        <authorList>
            <person name="Fulton L."/>
            <person name="Clifton S."/>
            <person name="Fulton B."/>
            <person name="Xu J."/>
            <person name="Minx P."/>
            <person name="Mardis E.R."/>
            <person name="Wilson R.K."/>
        </authorList>
    </citation>
    <scope>NUCLEOTIDE SEQUENCE [LARGE SCALE GENOMIC DNA]</scope>
    <source>
        <strain evidence="3">ATCC 25986 / DSM 3979 / JCM 10188 / KCTC 3647 / NCTC 11838 / VPI 1003</strain>
    </source>
</reference>
<evidence type="ECO:0000313" key="3">
    <source>
        <dbReference type="Proteomes" id="UP000002979"/>
    </source>
</evidence>
<accession>A4EA17</accession>
<feature type="region of interest" description="Disordered" evidence="1">
    <location>
        <begin position="1"/>
        <end position="21"/>
    </location>
</feature>
<organism evidence="2 3">
    <name type="scientific">Collinsella aerofaciens (strain ATCC 25986 / DSM 3979 / JCM 10188 / KCTC 3647 / NCTC 11838 / VPI 1003)</name>
    <dbReference type="NCBI Taxonomy" id="411903"/>
    <lineage>
        <taxon>Bacteria</taxon>
        <taxon>Bacillati</taxon>
        <taxon>Actinomycetota</taxon>
        <taxon>Coriobacteriia</taxon>
        <taxon>Coriobacteriales</taxon>
        <taxon>Coriobacteriaceae</taxon>
        <taxon>Collinsella</taxon>
    </lineage>
</organism>
<feature type="compositionally biased region" description="Basic and acidic residues" evidence="1">
    <location>
        <begin position="46"/>
        <end position="66"/>
    </location>
</feature>
<feature type="region of interest" description="Disordered" evidence="1">
    <location>
        <begin position="37"/>
        <end position="66"/>
    </location>
</feature>
<proteinExistence type="predicted"/>
<reference evidence="2 3" key="1">
    <citation type="submission" date="2007-01" db="EMBL/GenBank/DDBJ databases">
        <title>Draft genome sequence of Collinsella aerofaciens (ATCC 25986).</title>
        <authorList>
            <person name="Sudarsanam P."/>
            <person name="Ley R."/>
            <person name="Guruge J."/>
            <person name="Turnbaugh P.J."/>
            <person name="Mahowald M."/>
            <person name="Liep D."/>
            <person name="Gordon J."/>
        </authorList>
    </citation>
    <scope>NUCLEOTIDE SEQUENCE [LARGE SCALE GENOMIC DNA]</scope>
    <source>
        <strain evidence="3">ATCC 25986 / DSM 3979 / JCM 10188 / KCTC 3647 / NCTC 11838 / VPI 1003</strain>
    </source>
</reference>
<dbReference type="Proteomes" id="UP000002979">
    <property type="component" value="Unassembled WGS sequence"/>
</dbReference>
<protein>
    <submittedName>
        <fullName evidence="2">Uncharacterized protein</fullName>
    </submittedName>
</protein>
<dbReference type="EMBL" id="AAVN02000004">
    <property type="protein sequence ID" value="EBA39685.1"/>
    <property type="molecule type" value="Genomic_DNA"/>
</dbReference>
<dbReference type="AlphaFoldDB" id="A4EA17"/>
<evidence type="ECO:0000313" key="2">
    <source>
        <dbReference type="EMBL" id="EBA39685.1"/>
    </source>
</evidence>
<sequence length="66" mass="7669">MSAPFVAVFDKKKPPRQQRRHQASLFLASLKTQRERRNVARGLPFPERDLREARERAGKGKPRADN</sequence>
<gene>
    <name evidence="2" type="ORF">COLAER_01273</name>
</gene>
<evidence type="ECO:0000256" key="1">
    <source>
        <dbReference type="SAM" id="MobiDB-lite"/>
    </source>
</evidence>